<proteinExistence type="predicted"/>
<dbReference type="Proteomes" id="UP000307440">
    <property type="component" value="Unassembled WGS sequence"/>
</dbReference>
<gene>
    <name evidence="1" type="ORF">FA15DRAFT_743429</name>
</gene>
<reference evidence="1 2" key="1">
    <citation type="journal article" date="2019" name="Nat. Ecol. Evol.">
        <title>Megaphylogeny resolves global patterns of mushroom evolution.</title>
        <authorList>
            <person name="Varga T."/>
            <person name="Krizsan K."/>
            <person name="Foldi C."/>
            <person name="Dima B."/>
            <person name="Sanchez-Garcia M."/>
            <person name="Sanchez-Ramirez S."/>
            <person name="Szollosi G.J."/>
            <person name="Szarkandi J.G."/>
            <person name="Papp V."/>
            <person name="Albert L."/>
            <person name="Andreopoulos W."/>
            <person name="Angelini C."/>
            <person name="Antonin V."/>
            <person name="Barry K.W."/>
            <person name="Bougher N.L."/>
            <person name="Buchanan P."/>
            <person name="Buyck B."/>
            <person name="Bense V."/>
            <person name="Catcheside P."/>
            <person name="Chovatia M."/>
            <person name="Cooper J."/>
            <person name="Damon W."/>
            <person name="Desjardin D."/>
            <person name="Finy P."/>
            <person name="Geml J."/>
            <person name="Haridas S."/>
            <person name="Hughes K."/>
            <person name="Justo A."/>
            <person name="Karasinski D."/>
            <person name="Kautmanova I."/>
            <person name="Kiss B."/>
            <person name="Kocsube S."/>
            <person name="Kotiranta H."/>
            <person name="LaButti K.M."/>
            <person name="Lechner B.E."/>
            <person name="Liimatainen K."/>
            <person name="Lipzen A."/>
            <person name="Lukacs Z."/>
            <person name="Mihaltcheva S."/>
            <person name="Morgado L.N."/>
            <person name="Niskanen T."/>
            <person name="Noordeloos M.E."/>
            <person name="Ohm R.A."/>
            <person name="Ortiz-Santana B."/>
            <person name="Ovrebo C."/>
            <person name="Racz N."/>
            <person name="Riley R."/>
            <person name="Savchenko A."/>
            <person name="Shiryaev A."/>
            <person name="Soop K."/>
            <person name="Spirin V."/>
            <person name="Szebenyi C."/>
            <person name="Tomsovsky M."/>
            <person name="Tulloss R.E."/>
            <person name="Uehling J."/>
            <person name="Grigoriev I.V."/>
            <person name="Vagvolgyi C."/>
            <person name="Papp T."/>
            <person name="Martin F.M."/>
            <person name="Miettinen O."/>
            <person name="Hibbett D.S."/>
            <person name="Nagy L.G."/>
        </authorList>
    </citation>
    <scope>NUCLEOTIDE SEQUENCE [LARGE SCALE GENOMIC DNA]</scope>
    <source>
        <strain evidence="1 2">CBS 121175</strain>
    </source>
</reference>
<keyword evidence="2" id="KW-1185">Reference proteome</keyword>
<evidence type="ECO:0000313" key="2">
    <source>
        <dbReference type="Proteomes" id="UP000307440"/>
    </source>
</evidence>
<dbReference type="OrthoDB" id="1055148at2759"/>
<dbReference type="EMBL" id="ML210786">
    <property type="protein sequence ID" value="TFK16475.1"/>
    <property type="molecule type" value="Genomic_DNA"/>
</dbReference>
<dbReference type="AlphaFoldDB" id="A0A5C3K8V6"/>
<name>A0A5C3K8V6_COPMA</name>
<protein>
    <submittedName>
        <fullName evidence="1">Uncharacterized protein</fullName>
    </submittedName>
</protein>
<organism evidence="1 2">
    <name type="scientific">Coprinopsis marcescibilis</name>
    <name type="common">Agaric fungus</name>
    <name type="synonym">Psathyrella marcescibilis</name>
    <dbReference type="NCBI Taxonomy" id="230819"/>
    <lineage>
        <taxon>Eukaryota</taxon>
        <taxon>Fungi</taxon>
        <taxon>Dikarya</taxon>
        <taxon>Basidiomycota</taxon>
        <taxon>Agaricomycotina</taxon>
        <taxon>Agaricomycetes</taxon>
        <taxon>Agaricomycetidae</taxon>
        <taxon>Agaricales</taxon>
        <taxon>Agaricineae</taxon>
        <taxon>Psathyrellaceae</taxon>
        <taxon>Coprinopsis</taxon>
    </lineage>
</organism>
<accession>A0A5C3K8V6</accession>
<sequence>MRLSYGINAIAGPYLINSIPLLRHVPAWVPSAGWRKRLEAVGELSREVSRIPFKQAKEQVDLGKVDEDISLVRRLVDDLPPETQTHPSYEERATIARNVAAIGYIGMELPMSYLNTQTDS</sequence>
<evidence type="ECO:0000313" key="1">
    <source>
        <dbReference type="EMBL" id="TFK16475.1"/>
    </source>
</evidence>
<dbReference type="STRING" id="230819.A0A5C3K8V6"/>